<dbReference type="EMBL" id="JAAKFY010000010">
    <property type="protein sequence ID" value="KAF3851646.1"/>
    <property type="molecule type" value="Genomic_DNA"/>
</dbReference>
<reference evidence="1 2" key="1">
    <citation type="submission" date="2020-03" db="EMBL/GenBank/DDBJ databases">
        <title>Dissostichus mawsoni Genome sequencing and assembly.</title>
        <authorList>
            <person name="Park H."/>
        </authorList>
    </citation>
    <scope>NUCLEOTIDE SEQUENCE [LARGE SCALE GENOMIC DNA]</scope>
    <source>
        <strain evidence="1">DM0001</strain>
        <tissue evidence="1">Muscle</tissue>
    </source>
</reference>
<accession>A0A7J5YQ61</accession>
<protein>
    <submittedName>
        <fullName evidence="1">Uncharacterized protein</fullName>
    </submittedName>
</protein>
<keyword evidence="2" id="KW-1185">Reference proteome</keyword>
<dbReference type="AlphaFoldDB" id="A0A7J5YQ61"/>
<dbReference type="OrthoDB" id="2228at2759"/>
<organism evidence="1 2">
    <name type="scientific">Dissostichus mawsoni</name>
    <name type="common">Antarctic cod</name>
    <dbReference type="NCBI Taxonomy" id="36200"/>
    <lineage>
        <taxon>Eukaryota</taxon>
        <taxon>Metazoa</taxon>
        <taxon>Chordata</taxon>
        <taxon>Craniata</taxon>
        <taxon>Vertebrata</taxon>
        <taxon>Euteleostomi</taxon>
        <taxon>Actinopterygii</taxon>
        <taxon>Neopterygii</taxon>
        <taxon>Teleostei</taxon>
        <taxon>Neoteleostei</taxon>
        <taxon>Acanthomorphata</taxon>
        <taxon>Eupercaria</taxon>
        <taxon>Perciformes</taxon>
        <taxon>Notothenioidei</taxon>
        <taxon>Nototheniidae</taxon>
        <taxon>Dissostichus</taxon>
    </lineage>
</organism>
<evidence type="ECO:0000313" key="2">
    <source>
        <dbReference type="Proteomes" id="UP000518266"/>
    </source>
</evidence>
<comment type="caution">
    <text evidence="1">The sequence shown here is derived from an EMBL/GenBank/DDBJ whole genome shotgun (WGS) entry which is preliminary data.</text>
</comment>
<gene>
    <name evidence="1" type="ORF">F7725_013418</name>
</gene>
<sequence>MRCVYEVTQANGKWEAVIGHRGPRGPRGAACRMKTYLEDPCIFTPSRLLKALKDLEQWSVISPQQRQQTPQHDALHVV</sequence>
<dbReference type="Proteomes" id="UP000518266">
    <property type="component" value="Unassembled WGS sequence"/>
</dbReference>
<proteinExistence type="predicted"/>
<evidence type="ECO:0000313" key="1">
    <source>
        <dbReference type="EMBL" id="KAF3851646.1"/>
    </source>
</evidence>
<name>A0A7J5YQ61_DISMA</name>